<dbReference type="Proteomes" id="UP000294614">
    <property type="component" value="Unassembled WGS sequence"/>
</dbReference>
<dbReference type="InterPro" id="IPR046480">
    <property type="entry name" value="DUF6573"/>
</dbReference>
<keyword evidence="2" id="KW-1185">Reference proteome</keyword>
<accession>A0A4R1K2Y1</accession>
<dbReference type="AlphaFoldDB" id="A0A4R1K2Y1"/>
<dbReference type="RefSeq" id="WP_132874583.1">
    <property type="nucleotide sequence ID" value="NZ_SMGG01000007.1"/>
</dbReference>
<name>A0A4R1K2Y1_9BACT</name>
<sequence length="141" mass="15741">MDNIFGEVLYAYSRKQAIEDGILVDMTEYKPENENIPMLKQAGFKYPMAFTRTAYFEAVGLPENYSGIQSISGRFWDVLMCLYFAIKKGTSGSEIVFSVTVRQIESGGDDADESKVIRLKCVLGPGDTPDPVFTVMLPDED</sequence>
<dbReference type="Pfam" id="PF20213">
    <property type="entry name" value="DUF6573"/>
    <property type="match status" value="1"/>
</dbReference>
<evidence type="ECO:0000313" key="1">
    <source>
        <dbReference type="EMBL" id="TCK58414.1"/>
    </source>
</evidence>
<dbReference type="EMBL" id="SMGG01000007">
    <property type="protein sequence ID" value="TCK58414.1"/>
    <property type="molecule type" value="Genomic_DNA"/>
</dbReference>
<gene>
    <name evidence="1" type="ORF">C8D98_2616</name>
</gene>
<proteinExistence type="predicted"/>
<evidence type="ECO:0000313" key="2">
    <source>
        <dbReference type="Proteomes" id="UP000294614"/>
    </source>
</evidence>
<organism evidence="1 2">
    <name type="scientific">Seleniivibrio woodruffii</name>
    <dbReference type="NCBI Taxonomy" id="1078050"/>
    <lineage>
        <taxon>Bacteria</taxon>
        <taxon>Pseudomonadati</taxon>
        <taxon>Deferribacterota</taxon>
        <taxon>Deferribacteres</taxon>
        <taxon>Deferribacterales</taxon>
        <taxon>Geovibrionaceae</taxon>
        <taxon>Seleniivibrio</taxon>
    </lineage>
</organism>
<protein>
    <submittedName>
        <fullName evidence="1">Uncharacterized protein</fullName>
    </submittedName>
</protein>
<reference evidence="1 2" key="1">
    <citation type="submission" date="2019-03" db="EMBL/GenBank/DDBJ databases">
        <title>Genomic Encyclopedia of Type Strains, Phase IV (KMG-IV): sequencing the most valuable type-strain genomes for metagenomic binning, comparative biology and taxonomic classification.</title>
        <authorList>
            <person name="Goeker M."/>
        </authorList>
    </citation>
    <scope>NUCLEOTIDE SEQUENCE [LARGE SCALE GENOMIC DNA]</scope>
    <source>
        <strain evidence="1 2">DSM 24984</strain>
    </source>
</reference>
<dbReference type="OrthoDB" id="4556966at2"/>
<comment type="caution">
    <text evidence="1">The sequence shown here is derived from an EMBL/GenBank/DDBJ whole genome shotgun (WGS) entry which is preliminary data.</text>
</comment>